<evidence type="ECO:0000313" key="3">
    <source>
        <dbReference type="Proteomes" id="UP000650511"/>
    </source>
</evidence>
<dbReference type="AlphaFoldDB" id="A0A8J3A9V6"/>
<dbReference type="Proteomes" id="UP000650511">
    <property type="component" value="Unassembled WGS sequence"/>
</dbReference>
<reference evidence="2" key="1">
    <citation type="journal article" date="2014" name="Int. J. Syst. Evol. Microbiol.">
        <title>Complete genome sequence of Corynebacterium casei LMG S-19264T (=DSM 44701T), isolated from a smear-ripened cheese.</title>
        <authorList>
            <consortium name="US DOE Joint Genome Institute (JGI-PGF)"/>
            <person name="Walter F."/>
            <person name="Albersmeier A."/>
            <person name="Kalinowski J."/>
            <person name="Ruckert C."/>
        </authorList>
    </citation>
    <scope>NUCLEOTIDE SEQUENCE</scope>
    <source>
        <strain evidence="2">CGMCC 1.14988</strain>
    </source>
</reference>
<organism evidence="2 3">
    <name type="scientific">Egicoccus halophilus</name>
    <dbReference type="NCBI Taxonomy" id="1670830"/>
    <lineage>
        <taxon>Bacteria</taxon>
        <taxon>Bacillati</taxon>
        <taxon>Actinomycetota</taxon>
        <taxon>Nitriliruptoria</taxon>
        <taxon>Egicoccales</taxon>
        <taxon>Egicoccaceae</taxon>
        <taxon>Egicoccus</taxon>
    </lineage>
</organism>
<comment type="caution">
    <text evidence="2">The sequence shown here is derived from an EMBL/GenBank/DDBJ whole genome shotgun (WGS) entry which is preliminary data.</text>
</comment>
<feature type="region of interest" description="Disordered" evidence="1">
    <location>
        <begin position="60"/>
        <end position="82"/>
    </location>
</feature>
<evidence type="ECO:0000313" key="2">
    <source>
        <dbReference type="EMBL" id="GGI08460.1"/>
    </source>
</evidence>
<keyword evidence="3" id="KW-1185">Reference proteome</keyword>
<accession>A0A8J3A9V6</accession>
<proteinExistence type="predicted"/>
<dbReference type="EMBL" id="BMHA01000012">
    <property type="protein sequence ID" value="GGI08460.1"/>
    <property type="molecule type" value="Genomic_DNA"/>
</dbReference>
<name>A0A8J3A9V6_9ACTN</name>
<sequence length="82" mass="8692">MGTREAFDGRGPGLLGQELVDEGSDGGFAHVVSVAGGHLRRVRTVLRDVDDRVASVAGDHAVTRSDGRRNVAETADRHRLSA</sequence>
<protein>
    <submittedName>
        <fullName evidence="2">Uncharacterized protein</fullName>
    </submittedName>
</protein>
<reference evidence="2" key="2">
    <citation type="submission" date="2020-09" db="EMBL/GenBank/DDBJ databases">
        <authorList>
            <person name="Sun Q."/>
            <person name="Zhou Y."/>
        </authorList>
    </citation>
    <scope>NUCLEOTIDE SEQUENCE</scope>
    <source>
        <strain evidence="2">CGMCC 1.14988</strain>
    </source>
</reference>
<evidence type="ECO:0000256" key="1">
    <source>
        <dbReference type="SAM" id="MobiDB-lite"/>
    </source>
</evidence>
<feature type="compositionally biased region" description="Basic and acidic residues" evidence="1">
    <location>
        <begin position="61"/>
        <end position="82"/>
    </location>
</feature>
<gene>
    <name evidence="2" type="ORF">GCM10011354_29190</name>
</gene>